<dbReference type="SUPFAM" id="SSF49303">
    <property type="entry name" value="beta-Galactosidase/glucuronidase domain"/>
    <property type="match status" value="1"/>
</dbReference>
<evidence type="ECO:0000259" key="4">
    <source>
        <dbReference type="Pfam" id="PF00703"/>
    </source>
</evidence>
<dbReference type="Proteomes" id="UP000777438">
    <property type="component" value="Unassembled WGS sequence"/>
</dbReference>
<evidence type="ECO:0000256" key="3">
    <source>
        <dbReference type="ARBA" id="ARBA00023295"/>
    </source>
</evidence>
<dbReference type="SUPFAM" id="SSF49785">
    <property type="entry name" value="Galactose-binding domain-like"/>
    <property type="match status" value="1"/>
</dbReference>
<evidence type="ECO:0000259" key="6">
    <source>
        <dbReference type="Pfam" id="PF02837"/>
    </source>
</evidence>
<dbReference type="Pfam" id="PF02837">
    <property type="entry name" value="Glyco_hydro_2_N"/>
    <property type="match status" value="1"/>
</dbReference>
<gene>
    <name evidence="7" type="ORF">B0T10DRAFT_197326</name>
</gene>
<accession>A0A9P8VTZ9</accession>
<reference evidence="7 8" key="1">
    <citation type="journal article" date="2021" name="Nat. Commun.">
        <title>Genetic determinants of endophytism in the Arabidopsis root mycobiome.</title>
        <authorList>
            <person name="Mesny F."/>
            <person name="Miyauchi S."/>
            <person name="Thiergart T."/>
            <person name="Pickel B."/>
            <person name="Atanasova L."/>
            <person name="Karlsson M."/>
            <person name="Huettel B."/>
            <person name="Barry K.W."/>
            <person name="Haridas S."/>
            <person name="Chen C."/>
            <person name="Bauer D."/>
            <person name="Andreopoulos W."/>
            <person name="Pangilinan J."/>
            <person name="LaButti K."/>
            <person name="Riley R."/>
            <person name="Lipzen A."/>
            <person name="Clum A."/>
            <person name="Drula E."/>
            <person name="Henrissat B."/>
            <person name="Kohler A."/>
            <person name="Grigoriev I.V."/>
            <person name="Martin F.M."/>
            <person name="Hacquard S."/>
        </authorList>
    </citation>
    <scope>NUCLEOTIDE SEQUENCE [LARGE SCALE GENOMIC DNA]</scope>
    <source>
        <strain evidence="7 8">MPI-CAGE-CH-0241</strain>
    </source>
</reference>
<dbReference type="AlphaFoldDB" id="A0A9P8VTZ9"/>
<organism evidence="7 8">
    <name type="scientific">Thelonectria olida</name>
    <dbReference type="NCBI Taxonomy" id="1576542"/>
    <lineage>
        <taxon>Eukaryota</taxon>
        <taxon>Fungi</taxon>
        <taxon>Dikarya</taxon>
        <taxon>Ascomycota</taxon>
        <taxon>Pezizomycotina</taxon>
        <taxon>Sordariomycetes</taxon>
        <taxon>Hypocreomycetidae</taxon>
        <taxon>Hypocreales</taxon>
        <taxon>Nectriaceae</taxon>
        <taxon>Thelonectria</taxon>
    </lineage>
</organism>
<dbReference type="InterPro" id="IPR013783">
    <property type="entry name" value="Ig-like_fold"/>
</dbReference>
<dbReference type="Pfam" id="PF00703">
    <property type="entry name" value="Glyco_hydro_2"/>
    <property type="match status" value="1"/>
</dbReference>
<evidence type="ECO:0000256" key="2">
    <source>
        <dbReference type="ARBA" id="ARBA00022801"/>
    </source>
</evidence>
<dbReference type="PANTHER" id="PTHR42732">
    <property type="entry name" value="BETA-GALACTOSIDASE"/>
    <property type="match status" value="1"/>
</dbReference>
<dbReference type="InterPro" id="IPR036156">
    <property type="entry name" value="Beta-gal/glucu_dom_sf"/>
</dbReference>
<keyword evidence="8" id="KW-1185">Reference proteome</keyword>
<feature type="domain" description="Glycoside hydrolase family 2 immunoglobulin-like beta-sandwich" evidence="4">
    <location>
        <begin position="290"/>
        <end position="376"/>
    </location>
</feature>
<dbReference type="OrthoDB" id="20872at2759"/>
<dbReference type="GO" id="GO:0004553">
    <property type="term" value="F:hydrolase activity, hydrolyzing O-glycosyl compounds"/>
    <property type="evidence" value="ECO:0007669"/>
    <property type="project" value="InterPro"/>
</dbReference>
<keyword evidence="2 7" id="KW-0378">Hydrolase</keyword>
<dbReference type="InterPro" id="IPR006104">
    <property type="entry name" value="Glyco_hydro_2_N"/>
</dbReference>
<dbReference type="GO" id="GO:0005975">
    <property type="term" value="P:carbohydrate metabolic process"/>
    <property type="evidence" value="ECO:0007669"/>
    <property type="project" value="InterPro"/>
</dbReference>
<evidence type="ECO:0000256" key="1">
    <source>
        <dbReference type="ARBA" id="ARBA00007401"/>
    </source>
</evidence>
<dbReference type="InterPro" id="IPR006103">
    <property type="entry name" value="Glyco_hydro_2_cat"/>
</dbReference>
<dbReference type="InterPro" id="IPR051913">
    <property type="entry name" value="GH2_Domain-Containing"/>
</dbReference>
<dbReference type="Gene3D" id="3.20.20.80">
    <property type="entry name" value="Glycosidases"/>
    <property type="match status" value="1"/>
</dbReference>
<dbReference type="InterPro" id="IPR006102">
    <property type="entry name" value="Ig-like_GH2"/>
</dbReference>
<feature type="domain" description="Glycoside hydrolase family 2 catalytic" evidence="5">
    <location>
        <begin position="417"/>
        <end position="565"/>
    </location>
</feature>
<proteinExistence type="inferred from homology"/>
<dbReference type="Gene3D" id="2.60.40.10">
    <property type="entry name" value="Immunoglobulins"/>
    <property type="match status" value="1"/>
</dbReference>
<feature type="domain" description="Glycosyl hydrolases family 2 sugar binding" evidence="6">
    <location>
        <begin position="116"/>
        <end position="196"/>
    </location>
</feature>
<dbReference type="EMBL" id="JAGPYM010000034">
    <property type="protein sequence ID" value="KAH6876568.1"/>
    <property type="molecule type" value="Genomic_DNA"/>
</dbReference>
<comment type="caution">
    <text evidence="7">The sequence shown here is derived from an EMBL/GenBank/DDBJ whole genome shotgun (WGS) entry which is preliminary data.</text>
</comment>
<dbReference type="Pfam" id="PF02836">
    <property type="entry name" value="Glyco_hydro_2_C"/>
    <property type="match status" value="1"/>
</dbReference>
<comment type="similarity">
    <text evidence="1">Belongs to the glycosyl hydrolase 2 family.</text>
</comment>
<dbReference type="PANTHER" id="PTHR42732:SF4">
    <property type="entry name" value="BETA-MANNOSIDASE"/>
    <property type="match status" value="1"/>
</dbReference>
<evidence type="ECO:0000313" key="7">
    <source>
        <dbReference type="EMBL" id="KAH6876568.1"/>
    </source>
</evidence>
<protein>
    <submittedName>
        <fullName evidence="7">Family 2 glycoside hydrolase</fullName>
    </submittedName>
</protein>
<evidence type="ECO:0000259" key="5">
    <source>
        <dbReference type="Pfam" id="PF02836"/>
    </source>
</evidence>
<keyword evidence="3" id="KW-0326">Glycosidase</keyword>
<sequence>MTVPQPASYPRPDFQRNPLRWESLNGPWDFIFDDDDAGLSARWQHKGLPDKATVASSAARDKASAASEAITKGIVGDMLDLIKDNTFTSTAQETNAKTKINVPFVFQSPASGINDRGVHEVLWYERAISDLRSAEEKQKGHRLIVRFGAVDYIASVWVNGQLAGGHRGGHVPFELDITDAVDAHDGTSHRLTIRVYDSAYDLTQPRGKQYWAAKPESIFYTPSGGIWQSVWLEVVPVAHIADSSSGTVIKSNDIASGKLKSNIFVKGRRAGQNVSVEMEASFAGVHVAKSEKQTVARESNSVAVELDMRLSEEQKSALPKSVYEDVPQDHAFSWRLWQDGVALWSPEHPQLYDLVIRLLDESGTVLDEVTTTTGMRSINWTKGDGIWRLNDKPYFQALCLDQGYWPETFMTPPTPESLKTDIELAKKMGFNGCRKHQKVEDPLFYYWADKLGYLVWGEMANAYQFSSEFVDRFNAEWTEAVKLVINRPSIVTWTPVNESWAYTSLKDNVDQRNHIRQLYYLTKSLDDSRPVNDNCGWEHVVTDLTTFHDYSDGPELEKTCESLEKILDKKADRSVFVPAIEGVDAGAKHLPGAPVMNTEFGGVNIAPAKKPETDDENRDWGYTTATDPNDLLKRIEKLMKGVTEGGICCAFVYTQLSDIEQEVNGVYSFDRKEKLSSIKVKAMMAEALQSFYERLGM</sequence>
<dbReference type="SUPFAM" id="SSF51445">
    <property type="entry name" value="(Trans)glycosidases"/>
    <property type="match status" value="1"/>
</dbReference>
<dbReference type="InterPro" id="IPR017853">
    <property type="entry name" value="GH"/>
</dbReference>
<dbReference type="Gene3D" id="2.60.120.260">
    <property type="entry name" value="Galactose-binding domain-like"/>
    <property type="match status" value="1"/>
</dbReference>
<dbReference type="InterPro" id="IPR008979">
    <property type="entry name" value="Galactose-bd-like_sf"/>
</dbReference>
<name>A0A9P8VTZ9_9HYPO</name>
<evidence type="ECO:0000313" key="8">
    <source>
        <dbReference type="Proteomes" id="UP000777438"/>
    </source>
</evidence>